<evidence type="ECO:0000256" key="1">
    <source>
        <dbReference type="SAM" id="Phobius"/>
    </source>
</evidence>
<evidence type="ECO:0000313" key="2">
    <source>
        <dbReference type="EMBL" id="PIT90930.1"/>
    </source>
</evidence>
<gene>
    <name evidence="2" type="ORF">COU17_03160</name>
</gene>
<protein>
    <submittedName>
        <fullName evidence="2">Uncharacterized protein</fullName>
    </submittedName>
</protein>
<sequence>MMVKNELNKGVSSKILKIGMWLVLVVAISFVGLIIYRIPFVAEEERTAEAIARIQSQHLALKDVTGENLPSAPDEKLVDATIEGIDANQNGIRDDVELAIFERYPNDIKIRAALLQYAMALQLELTEVFNSETWVAAVKLSGRGTGCVIDTAFDEFDDIKNQIKVADNLIAEVDSLTLNTDQRKNRKQSLKAYEAPYASGGKGNCDLAFK</sequence>
<dbReference type="Proteomes" id="UP000228809">
    <property type="component" value="Unassembled WGS sequence"/>
</dbReference>
<keyword evidence="1" id="KW-1133">Transmembrane helix</keyword>
<evidence type="ECO:0000313" key="3">
    <source>
        <dbReference type="Proteomes" id="UP000228809"/>
    </source>
</evidence>
<proteinExistence type="predicted"/>
<feature type="transmembrane region" description="Helical" evidence="1">
    <location>
        <begin position="15"/>
        <end position="36"/>
    </location>
</feature>
<accession>A0A2M6WDQ3</accession>
<dbReference type="AlphaFoldDB" id="A0A2M6WDQ3"/>
<reference evidence="3" key="1">
    <citation type="submission" date="2017-09" db="EMBL/GenBank/DDBJ databases">
        <title>Depth-based differentiation of microbial function through sediment-hosted aquifers and enrichment of novel symbionts in the deep terrestrial subsurface.</title>
        <authorList>
            <person name="Probst A.J."/>
            <person name="Ladd B."/>
            <person name="Jarett J.K."/>
            <person name="Geller-Mcgrath D.E."/>
            <person name="Sieber C.M.K."/>
            <person name="Emerson J.B."/>
            <person name="Anantharaman K."/>
            <person name="Thomas B.C."/>
            <person name="Malmstrom R."/>
            <person name="Stieglmeier M."/>
            <person name="Klingl A."/>
            <person name="Woyke T."/>
            <person name="Ryan C.M."/>
            <person name="Banfield J.F."/>
        </authorList>
    </citation>
    <scope>NUCLEOTIDE SEQUENCE [LARGE SCALE GENOMIC DNA]</scope>
</reference>
<organism evidence="2 3">
    <name type="scientific">Candidatus Kaiserbacteria bacterium CG10_big_fil_rev_8_21_14_0_10_49_17</name>
    <dbReference type="NCBI Taxonomy" id="1974609"/>
    <lineage>
        <taxon>Bacteria</taxon>
        <taxon>Candidatus Kaiseribacteriota</taxon>
    </lineage>
</organism>
<keyword evidence="1" id="KW-0812">Transmembrane</keyword>
<keyword evidence="1" id="KW-0472">Membrane</keyword>
<name>A0A2M6WDQ3_9BACT</name>
<comment type="caution">
    <text evidence="2">The sequence shown here is derived from an EMBL/GenBank/DDBJ whole genome shotgun (WGS) entry which is preliminary data.</text>
</comment>
<dbReference type="EMBL" id="PFBJ01000018">
    <property type="protein sequence ID" value="PIT90930.1"/>
    <property type="molecule type" value="Genomic_DNA"/>
</dbReference>